<evidence type="ECO:0008006" key="5">
    <source>
        <dbReference type="Google" id="ProtNLM"/>
    </source>
</evidence>
<evidence type="ECO:0000256" key="2">
    <source>
        <dbReference type="SAM" id="SignalP"/>
    </source>
</evidence>
<feature type="chain" id="PRO_5021766648" description="SH3 domain-containing protein" evidence="2">
    <location>
        <begin position="24"/>
        <end position="141"/>
    </location>
</feature>
<sequence length="141" mass="15629">MRRLTLGSFLLAMVVIAPHRATAAPPAAGVTFRGATPTIAFVHEPRLTVVPGTTVYVARGDCPYDVFRYGVYWYAFDAGSWYRARSYRGPFAAVSARYIPSAIVNVPSSYWRQPQGGPPGWMKRRGDLTALATPQERGRRH</sequence>
<organism evidence="3 4">
    <name type="scientific">Eiseniibacteriota bacterium</name>
    <dbReference type="NCBI Taxonomy" id="2212470"/>
    <lineage>
        <taxon>Bacteria</taxon>
        <taxon>Candidatus Eiseniibacteriota</taxon>
    </lineage>
</organism>
<name>A0A538UDW0_UNCEI</name>
<dbReference type="Proteomes" id="UP000319771">
    <property type="component" value="Unassembled WGS sequence"/>
</dbReference>
<protein>
    <recommendedName>
        <fullName evidence="5">SH3 domain-containing protein</fullName>
    </recommendedName>
</protein>
<accession>A0A538UDW0</accession>
<evidence type="ECO:0000313" key="4">
    <source>
        <dbReference type="Proteomes" id="UP000319771"/>
    </source>
</evidence>
<keyword evidence="2" id="KW-0732">Signal</keyword>
<reference evidence="3 4" key="1">
    <citation type="journal article" date="2019" name="Nat. Microbiol.">
        <title>Mediterranean grassland soil C-N compound turnover is dependent on rainfall and depth, and is mediated by genomically divergent microorganisms.</title>
        <authorList>
            <person name="Diamond S."/>
            <person name="Andeer P.F."/>
            <person name="Li Z."/>
            <person name="Crits-Christoph A."/>
            <person name="Burstein D."/>
            <person name="Anantharaman K."/>
            <person name="Lane K.R."/>
            <person name="Thomas B.C."/>
            <person name="Pan C."/>
            <person name="Northen T.R."/>
            <person name="Banfield J.F."/>
        </authorList>
    </citation>
    <scope>NUCLEOTIDE SEQUENCE [LARGE SCALE GENOMIC DNA]</scope>
    <source>
        <strain evidence="3">WS_11</strain>
    </source>
</reference>
<evidence type="ECO:0000256" key="1">
    <source>
        <dbReference type="SAM" id="MobiDB-lite"/>
    </source>
</evidence>
<proteinExistence type="predicted"/>
<evidence type="ECO:0000313" key="3">
    <source>
        <dbReference type="EMBL" id="TMQ74027.1"/>
    </source>
</evidence>
<feature type="signal peptide" evidence="2">
    <location>
        <begin position="1"/>
        <end position="23"/>
    </location>
</feature>
<dbReference type="EMBL" id="VBPB01000021">
    <property type="protein sequence ID" value="TMQ74027.1"/>
    <property type="molecule type" value="Genomic_DNA"/>
</dbReference>
<gene>
    <name evidence="3" type="ORF">E6K81_01695</name>
</gene>
<feature type="region of interest" description="Disordered" evidence="1">
    <location>
        <begin position="113"/>
        <end position="141"/>
    </location>
</feature>
<dbReference type="AlphaFoldDB" id="A0A538UDW0"/>
<comment type="caution">
    <text evidence="3">The sequence shown here is derived from an EMBL/GenBank/DDBJ whole genome shotgun (WGS) entry which is preliminary data.</text>
</comment>